<dbReference type="PANTHER" id="PTHR33085:SF47">
    <property type="entry name" value="OS02G0513400 PROTEIN"/>
    <property type="match status" value="1"/>
</dbReference>
<dbReference type="Pfam" id="PF07893">
    <property type="entry name" value="DUF1668"/>
    <property type="match status" value="1"/>
</dbReference>
<dbReference type="EMBL" id="OZ075113">
    <property type="protein sequence ID" value="CAL5019422.1"/>
    <property type="molecule type" value="Genomic_DNA"/>
</dbReference>
<proteinExistence type="predicted"/>
<name>A0ABC9CDP6_9POAL</name>
<dbReference type="PANTHER" id="PTHR33085">
    <property type="entry name" value="OS12G0113100 PROTEIN-RELATED"/>
    <property type="match status" value="1"/>
</dbReference>
<evidence type="ECO:0000313" key="1">
    <source>
        <dbReference type="EMBL" id="CAL5019422.1"/>
    </source>
</evidence>
<organism evidence="1 2">
    <name type="scientific">Urochloa decumbens</name>
    <dbReference type="NCBI Taxonomy" id="240449"/>
    <lineage>
        <taxon>Eukaryota</taxon>
        <taxon>Viridiplantae</taxon>
        <taxon>Streptophyta</taxon>
        <taxon>Embryophyta</taxon>
        <taxon>Tracheophyta</taxon>
        <taxon>Spermatophyta</taxon>
        <taxon>Magnoliopsida</taxon>
        <taxon>Liliopsida</taxon>
        <taxon>Poales</taxon>
        <taxon>Poaceae</taxon>
        <taxon>PACMAD clade</taxon>
        <taxon>Panicoideae</taxon>
        <taxon>Panicodae</taxon>
        <taxon>Paniceae</taxon>
        <taxon>Melinidinae</taxon>
        <taxon>Urochloa</taxon>
    </lineage>
</organism>
<gene>
    <name evidence="1" type="ORF">URODEC1_LOCUS74746</name>
</gene>
<sequence>MEKIGGASKRSRPAPKKHLYLVLDDWEKGYSIRKIDPGTLLPASSGSTCTDLQDLPEPAAFRPTLVYDTAAAALAVGPPLPGRLVSGLNAAVAGGDAFYALTTLGAGFPVALEAFSWARCTRDADERGLPTHEWSWKTVAATSPPPFAKDDDTTVVSYAAHPDGRTLFVSTRVVAHGGSRRGGGGGSTYSFDATRREWRRHGAWVLPFRGQGYYDRELDAWVGLDAEVPGYVCACQVASRSGGGGAASAPPESDRLEDKLFCKGGEEGTRHLGATLTYMGDSRFCLTESVALLDGGDGYMARVTTFGLKFNRMGKLQIATSHHTANSYVLSKCMSSFYPVAFWM</sequence>
<dbReference type="InterPro" id="IPR012871">
    <property type="entry name" value="DUF1668_ORYSA"/>
</dbReference>
<reference evidence="1" key="1">
    <citation type="submission" date="2024-10" db="EMBL/GenBank/DDBJ databases">
        <authorList>
            <person name="Ryan C."/>
        </authorList>
    </citation>
    <scope>NUCLEOTIDE SEQUENCE [LARGE SCALE GENOMIC DNA]</scope>
</reference>
<protein>
    <submittedName>
        <fullName evidence="1">Uncharacterized protein</fullName>
    </submittedName>
</protein>
<keyword evidence="2" id="KW-1185">Reference proteome</keyword>
<evidence type="ECO:0000313" key="2">
    <source>
        <dbReference type="Proteomes" id="UP001497457"/>
    </source>
</evidence>
<accession>A0ABC9CDP6</accession>
<dbReference type="Proteomes" id="UP001497457">
    <property type="component" value="Chromosome 3rd"/>
</dbReference>
<dbReference type="AlphaFoldDB" id="A0ABC9CDP6"/>